<sequence>ELLGPRTAPSPGRPGPDRAAARRSAGTTSAPADRRSGPVRRLAGHDGAGHARAGAVGRPSLGFRPARPDVARAGGRAVQLPGAAAVDPAPGEAGHRDDRQRRHRRYGGRRGPGGAGRARCALAAPGAARRGRRAQRPGDGALHRLAVRSWSARRSHDGSVASHRPVPPPRPHGARGHRRGHRAVARWRPRGRHGPLCPGDRPARAADAARVHGRGDGRPAGRADAV</sequence>
<feature type="compositionally biased region" description="Basic and acidic residues" evidence="1">
    <location>
        <begin position="201"/>
        <end position="226"/>
    </location>
</feature>
<protein>
    <submittedName>
        <fullName evidence="2">Integral membrane protein</fullName>
    </submittedName>
</protein>
<feature type="compositionally biased region" description="Low complexity" evidence="1">
    <location>
        <begin position="22"/>
        <end position="31"/>
    </location>
</feature>
<accession>A0A6J4N317</accession>
<feature type="non-terminal residue" evidence="2">
    <location>
        <position position="1"/>
    </location>
</feature>
<feature type="non-terminal residue" evidence="2">
    <location>
        <position position="226"/>
    </location>
</feature>
<feature type="region of interest" description="Disordered" evidence="1">
    <location>
        <begin position="1"/>
        <end position="226"/>
    </location>
</feature>
<organism evidence="2">
    <name type="scientific">uncultured Nocardioides sp</name>
    <dbReference type="NCBI Taxonomy" id="198441"/>
    <lineage>
        <taxon>Bacteria</taxon>
        <taxon>Bacillati</taxon>
        <taxon>Actinomycetota</taxon>
        <taxon>Actinomycetes</taxon>
        <taxon>Propionibacteriales</taxon>
        <taxon>Nocardioidaceae</taxon>
        <taxon>Nocardioides</taxon>
        <taxon>environmental samples</taxon>
    </lineage>
</organism>
<dbReference type="EMBL" id="CADCUN010000029">
    <property type="protein sequence ID" value="CAA9373587.1"/>
    <property type="molecule type" value="Genomic_DNA"/>
</dbReference>
<evidence type="ECO:0000256" key="1">
    <source>
        <dbReference type="SAM" id="MobiDB-lite"/>
    </source>
</evidence>
<name>A0A6J4N317_9ACTN</name>
<feature type="compositionally biased region" description="Low complexity" evidence="1">
    <location>
        <begin position="117"/>
        <end position="128"/>
    </location>
</feature>
<feature type="compositionally biased region" description="Basic residues" evidence="1">
    <location>
        <begin position="172"/>
        <end position="193"/>
    </location>
</feature>
<proteinExistence type="predicted"/>
<gene>
    <name evidence="2" type="ORF">AVDCRST_MAG60-287</name>
</gene>
<reference evidence="2" key="1">
    <citation type="submission" date="2020-02" db="EMBL/GenBank/DDBJ databases">
        <authorList>
            <person name="Meier V. D."/>
        </authorList>
    </citation>
    <scope>NUCLEOTIDE SEQUENCE</scope>
    <source>
        <strain evidence="2">AVDCRST_MAG60</strain>
    </source>
</reference>
<dbReference type="AlphaFoldDB" id="A0A6J4N317"/>
<evidence type="ECO:0000313" key="2">
    <source>
        <dbReference type="EMBL" id="CAA9373587.1"/>
    </source>
</evidence>